<evidence type="ECO:0000313" key="2">
    <source>
        <dbReference type="Proteomes" id="UP001451303"/>
    </source>
</evidence>
<dbReference type="EMBL" id="JAVLET010000002">
    <property type="protein sequence ID" value="KAL0472853.1"/>
    <property type="molecule type" value="Genomic_DNA"/>
</dbReference>
<proteinExistence type="predicted"/>
<reference evidence="1 2" key="1">
    <citation type="submission" date="2023-09" db="EMBL/GenBank/DDBJ databases">
        <title>Multi-omics analysis of a traditional fermented food reveals byproduct-associated fungal strains for waste-to-food upcycling.</title>
        <authorList>
            <consortium name="Lawrence Berkeley National Laboratory"/>
            <person name="Rekdal V.M."/>
            <person name="Villalobos-Escobedo J.M."/>
            <person name="Rodriguez-Valeron N."/>
            <person name="Garcia M.O."/>
            <person name="Vasquez D.P."/>
            <person name="Damayanti I."/>
            <person name="Sorensen P.M."/>
            <person name="Baidoo E.E."/>
            <person name="De Carvalho A.C."/>
            <person name="Riley R."/>
            <person name="Lipzen A."/>
            <person name="He G."/>
            <person name="Yan M."/>
            <person name="Haridas S."/>
            <person name="Daum C."/>
            <person name="Yoshinaga Y."/>
            <person name="Ng V."/>
            <person name="Grigoriev I.V."/>
            <person name="Munk R."/>
            <person name="Nuraida L."/>
            <person name="Wijaya C.H."/>
            <person name="Morales P.-C."/>
            <person name="Keasling J.D."/>
        </authorList>
    </citation>
    <scope>NUCLEOTIDE SEQUENCE [LARGE SCALE GENOMIC DNA]</scope>
    <source>
        <strain evidence="1 2">FGSC 2613</strain>
    </source>
</reference>
<comment type="caution">
    <text evidence="1">The sequence shown here is derived from an EMBL/GenBank/DDBJ whole genome shotgun (WGS) entry which is preliminary data.</text>
</comment>
<evidence type="ECO:0008006" key="3">
    <source>
        <dbReference type="Google" id="ProtNLM"/>
    </source>
</evidence>
<name>A0ABR3DJJ7_NEUIN</name>
<protein>
    <recommendedName>
        <fullName evidence="3">Transposase</fullName>
    </recommendedName>
</protein>
<evidence type="ECO:0000313" key="1">
    <source>
        <dbReference type="EMBL" id="KAL0472853.1"/>
    </source>
</evidence>
<gene>
    <name evidence="1" type="ORF">QR685DRAFT_436510</name>
</gene>
<sequence length="126" mass="13746">MGIVEAPLAVLAKRPLRAEHAIRARPEPHQPVSLHGLALSRSRAVCQAFVALPGPSLLDRAQVALAAWRDRPRKSTGRINGENGCIKRSRHNGLGGRQGLDYQLVLGETVGHWGRHRGGWAGDRRC</sequence>
<keyword evidence="2" id="KW-1185">Reference proteome</keyword>
<dbReference type="Proteomes" id="UP001451303">
    <property type="component" value="Unassembled WGS sequence"/>
</dbReference>
<organism evidence="1 2">
    <name type="scientific">Neurospora intermedia</name>
    <dbReference type="NCBI Taxonomy" id="5142"/>
    <lineage>
        <taxon>Eukaryota</taxon>
        <taxon>Fungi</taxon>
        <taxon>Dikarya</taxon>
        <taxon>Ascomycota</taxon>
        <taxon>Pezizomycotina</taxon>
        <taxon>Sordariomycetes</taxon>
        <taxon>Sordariomycetidae</taxon>
        <taxon>Sordariales</taxon>
        <taxon>Sordariaceae</taxon>
        <taxon>Neurospora</taxon>
    </lineage>
</organism>
<accession>A0ABR3DJJ7</accession>